<proteinExistence type="predicted"/>
<keyword evidence="1" id="KW-1133">Transmembrane helix</keyword>
<evidence type="ECO:0000256" key="1">
    <source>
        <dbReference type="SAM" id="Phobius"/>
    </source>
</evidence>
<protein>
    <recommendedName>
        <fullName evidence="4">Flp family type IVb pilin</fullName>
    </recommendedName>
</protein>
<keyword evidence="1" id="KW-0812">Transmembrane</keyword>
<keyword evidence="3" id="KW-1185">Reference proteome</keyword>
<reference evidence="2 3" key="1">
    <citation type="submission" date="2023-05" db="EMBL/GenBank/DDBJ databases">
        <title>Draft genome sequence of Streptomyces sp. B-S-A8 isolated from a cave soil in Thailand.</title>
        <authorList>
            <person name="Chamroensaksri N."/>
            <person name="Muangham S."/>
        </authorList>
    </citation>
    <scope>NUCLEOTIDE SEQUENCE [LARGE SCALE GENOMIC DNA]</scope>
    <source>
        <strain evidence="2 3">B-S-A8</strain>
    </source>
</reference>
<evidence type="ECO:0000313" key="2">
    <source>
        <dbReference type="EMBL" id="MDI3390425.1"/>
    </source>
</evidence>
<dbReference type="Proteomes" id="UP001224661">
    <property type="component" value="Unassembled WGS sequence"/>
</dbReference>
<keyword evidence="1" id="KW-0472">Membrane</keyword>
<sequence>MPRMSRIRTWRSAVTARMRGKASDAGAGFVEYAGLLILIAAIVTAVMGLGLDETISSAIGDAVNEITGGN</sequence>
<evidence type="ECO:0008006" key="4">
    <source>
        <dbReference type="Google" id="ProtNLM"/>
    </source>
</evidence>
<organism evidence="2 3">
    <name type="scientific">Streptomyces solicavernae</name>
    <dbReference type="NCBI Taxonomy" id="3043614"/>
    <lineage>
        <taxon>Bacteria</taxon>
        <taxon>Bacillati</taxon>
        <taxon>Actinomycetota</taxon>
        <taxon>Actinomycetes</taxon>
        <taxon>Kitasatosporales</taxon>
        <taxon>Streptomycetaceae</taxon>
        <taxon>Streptomyces</taxon>
    </lineage>
</organism>
<comment type="caution">
    <text evidence="2">The sequence shown here is derived from an EMBL/GenBank/DDBJ whole genome shotgun (WGS) entry which is preliminary data.</text>
</comment>
<accession>A0ABT6S155</accession>
<evidence type="ECO:0000313" key="3">
    <source>
        <dbReference type="Proteomes" id="UP001224661"/>
    </source>
</evidence>
<gene>
    <name evidence="2" type="ORF">QIS99_30160</name>
</gene>
<dbReference type="EMBL" id="JASCIR010000048">
    <property type="protein sequence ID" value="MDI3390425.1"/>
    <property type="molecule type" value="Genomic_DNA"/>
</dbReference>
<feature type="transmembrane region" description="Helical" evidence="1">
    <location>
        <begin position="29"/>
        <end position="51"/>
    </location>
</feature>
<name>A0ABT6S155_9ACTN</name>